<evidence type="ECO:0000313" key="2">
    <source>
        <dbReference type="Proteomes" id="UP000198906"/>
    </source>
</evidence>
<organism evidence="1 2">
    <name type="scientific">Micromonospora inyonensis</name>
    <dbReference type="NCBI Taxonomy" id="47866"/>
    <lineage>
        <taxon>Bacteria</taxon>
        <taxon>Bacillati</taxon>
        <taxon>Actinomycetota</taxon>
        <taxon>Actinomycetes</taxon>
        <taxon>Micromonosporales</taxon>
        <taxon>Micromonosporaceae</taxon>
        <taxon>Micromonospora</taxon>
    </lineage>
</organism>
<sequence length="94" mass="10274">MPESEWNAEQLAWLEALEEHEAGLCRCGEPLAESTKLEHDFNNPQATAVYLPVEGTPVQCHACAALHRSEKATADLNPQHPGALIHAVRLVPRG</sequence>
<reference evidence="2" key="1">
    <citation type="submission" date="2016-06" db="EMBL/GenBank/DDBJ databases">
        <authorList>
            <person name="Varghese N."/>
        </authorList>
    </citation>
    <scope>NUCLEOTIDE SEQUENCE [LARGE SCALE GENOMIC DNA]</scope>
    <source>
        <strain evidence="2">DSM 46123</strain>
    </source>
</reference>
<dbReference type="Proteomes" id="UP000198906">
    <property type="component" value="Unassembled WGS sequence"/>
</dbReference>
<accession>A0A1C6RWY3</accession>
<dbReference type="AlphaFoldDB" id="A0A1C6RWY3"/>
<protein>
    <submittedName>
        <fullName evidence="1">Uncharacterized protein</fullName>
    </submittedName>
</protein>
<gene>
    <name evidence="1" type="ORF">GA0074694_3123</name>
</gene>
<dbReference type="RefSeq" id="WP_091459307.1">
    <property type="nucleotide sequence ID" value="NZ_FMHU01000002.1"/>
</dbReference>
<dbReference type="STRING" id="47866.GA0074694_3123"/>
<keyword evidence="2" id="KW-1185">Reference proteome</keyword>
<proteinExistence type="predicted"/>
<evidence type="ECO:0000313" key="1">
    <source>
        <dbReference type="EMBL" id="SCL21718.1"/>
    </source>
</evidence>
<name>A0A1C6RWY3_9ACTN</name>
<dbReference type="EMBL" id="FMHU01000002">
    <property type="protein sequence ID" value="SCL21718.1"/>
    <property type="molecule type" value="Genomic_DNA"/>
</dbReference>